<keyword evidence="4" id="KW-0408">Iron</keyword>
<name>A0ABR3FPA4_9AGAR</name>
<keyword evidence="10" id="KW-1185">Reference proteome</keyword>
<protein>
    <submittedName>
        <fullName evidence="9">37S ribosomal protein S22</fullName>
    </submittedName>
</protein>
<dbReference type="PANTHER" id="PTHR13184:SF5">
    <property type="entry name" value="METHYLTRANSFERASE-LIKE PROTEIN 17, MITOCHONDRIAL"/>
    <property type="match status" value="1"/>
</dbReference>
<dbReference type="InterPro" id="IPR052571">
    <property type="entry name" value="Mt_RNA_Methyltransferase"/>
</dbReference>
<comment type="subcellular location">
    <subcellularLocation>
        <location evidence="1">Mitochondrion</location>
    </subcellularLocation>
</comment>
<comment type="function">
    <text evidence="7">Mitochondrial ribosome (mitoribosome) assembly factor. Binds at the interface of the head and body domains of the mitochondrial small ribosomal subunit (mt-SSU), occluding the mRNA channel and preventing compaction of the head domain towards the body. Probable inactive methyltransferase: retains the characteristic folding and ability to bind S-adenosyl-L-methionine, but it probably lost its methyltransferase activity.</text>
</comment>
<evidence type="ECO:0000256" key="7">
    <source>
        <dbReference type="ARBA" id="ARBA00045681"/>
    </source>
</evidence>
<dbReference type="EMBL" id="JBAHYK010000167">
    <property type="protein sequence ID" value="KAL0577279.1"/>
    <property type="molecule type" value="Genomic_DNA"/>
</dbReference>
<evidence type="ECO:0000256" key="2">
    <source>
        <dbReference type="ARBA" id="ARBA00022723"/>
    </source>
</evidence>
<keyword evidence="5" id="KW-0411">Iron-sulfur</keyword>
<keyword evidence="3" id="KW-0809">Transit peptide</keyword>
<evidence type="ECO:0000313" key="10">
    <source>
        <dbReference type="Proteomes" id="UP001465976"/>
    </source>
</evidence>
<evidence type="ECO:0000256" key="3">
    <source>
        <dbReference type="ARBA" id="ARBA00022946"/>
    </source>
</evidence>
<feature type="compositionally biased region" description="Basic and acidic residues" evidence="8">
    <location>
        <begin position="583"/>
        <end position="604"/>
    </location>
</feature>
<reference evidence="9 10" key="1">
    <citation type="submission" date="2024-02" db="EMBL/GenBank/DDBJ databases">
        <title>A draft genome for the cacao thread blight pathogen Marasmius crinis-equi.</title>
        <authorList>
            <person name="Cohen S.P."/>
            <person name="Baruah I.K."/>
            <person name="Amoako-Attah I."/>
            <person name="Bukari Y."/>
            <person name="Meinhardt L.W."/>
            <person name="Bailey B.A."/>
        </authorList>
    </citation>
    <scope>NUCLEOTIDE SEQUENCE [LARGE SCALE GENOMIC DNA]</scope>
    <source>
        <strain evidence="9 10">GH-76</strain>
    </source>
</reference>
<comment type="caution">
    <text evidence="9">The sequence shown here is derived from an EMBL/GenBank/DDBJ whole genome shotgun (WGS) entry which is preliminary data.</text>
</comment>
<gene>
    <name evidence="9" type="primary">RSM22</name>
    <name evidence="9" type="ORF">V5O48_004707</name>
</gene>
<organism evidence="9 10">
    <name type="scientific">Marasmius crinis-equi</name>
    <dbReference type="NCBI Taxonomy" id="585013"/>
    <lineage>
        <taxon>Eukaryota</taxon>
        <taxon>Fungi</taxon>
        <taxon>Dikarya</taxon>
        <taxon>Basidiomycota</taxon>
        <taxon>Agaricomycotina</taxon>
        <taxon>Agaricomycetes</taxon>
        <taxon>Agaricomycetidae</taxon>
        <taxon>Agaricales</taxon>
        <taxon>Marasmiineae</taxon>
        <taxon>Marasmiaceae</taxon>
        <taxon>Marasmius</taxon>
    </lineage>
</organism>
<evidence type="ECO:0000313" key="9">
    <source>
        <dbReference type="EMBL" id="KAL0577279.1"/>
    </source>
</evidence>
<evidence type="ECO:0000256" key="4">
    <source>
        <dbReference type="ARBA" id="ARBA00023004"/>
    </source>
</evidence>
<dbReference type="Proteomes" id="UP001465976">
    <property type="component" value="Unassembled WGS sequence"/>
</dbReference>
<evidence type="ECO:0000256" key="5">
    <source>
        <dbReference type="ARBA" id="ARBA00023014"/>
    </source>
</evidence>
<accession>A0ABR3FPA4</accession>
<dbReference type="PANTHER" id="PTHR13184">
    <property type="entry name" value="37S RIBOSOMAL PROTEIN S22"/>
    <property type="match status" value="1"/>
</dbReference>
<keyword evidence="9" id="KW-0689">Ribosomal protein</keyword>
<dbReference type="InterPro" id="IPR015324">
    <property type="entry name" value="Ribosomal_Rsm22-like"/>
</dbReference>
<sequence length="633" mass="71037">MHCAARKAFNALLARECRQWRSFSLSKPARRQPNPSLELDPTLQALLKDVDISLAQHKTSDYLEPRELDILPLDQGRSEPVMGYSEEEVDWSSESLERKSPAAVFGSTRVGAMVLPIELQNSINILINDSDKSLLHTDAKRLFTEDQESSADGEWNTTYDTRYKSWKQTSRHAERDGTAFASVALPSHYSAIKSVLGHLKHRMDPDWKIQRVIDWGAGTGGGLWAALHTFQDNFTSDMEVLKASDASLTSYVGIEKRDGLVSIGKRLLRNIDTENTAVSFQRSFREENKTPRSIGHDTLALSAFNLSSLSTDIARKALVKEMWESGAHTLVLIDHNTKVGFESIAEARQVLLNMGRKETQDPETADWPIRGSHVVAPCPHDGECPLYGHGSTRFVCGFSQRLQAPSFVRHTKHSKVGHEDTGYSYVVVQRGERPPKSTTHSGRIGAVGMRQLAKQAQDSVPIKELSLHNEHEEPSAEPTHKHELAEISVAPETRSTAELDASFRKESFYWPRLVFPPLKKSGHIILDSCTAEGKYGKIMRLTVPKSQGKQPFYDARKSNWGDIFPHETKNKPQVRFPAGARDNNFRKGSDIGKRNDSFREKSKTSYEAVAESLKEVKGKSKRDRLARTESRRA</sequence>
<evidence type="ECO:0000256" key="1">
    <source>
        <dbReference type="ARBA" id="ARBA00004173"/>
    </source>
</evidence>
<keyword evidence="2" id="KW-0479">Metal-binding</keyword>
<proteinExistence type="predicted"/>
<keyword evidence="9" id="KW-0687">Ribonucleoprotein</keyword>
<dbReference type="GO" id="GO:0005840">
    <property type="term" value="C:ribosome"/>
    <property type="evidence" value="ECO:0007669"/>
    <property type="project" value="UniProtKB-KW"/>
</dbReference>
<feature type="region of interest" description="Disordered" evidence="8">
    <location>
        <begin position="578"/>
        <end position="604"/>
    </location>
</feature>
<keyword evidence="6" id="KW-0496">Mitochondrion</keyword>
<dbReference type="Pfam" id="PF09243">
    <property type="entry name" value="Rsm22"/>
    <property type="match status" value="2"/>
</dbReference>
<evidence type="ECO:0000256" key="6">
    <source>
        <dbReference type="ARBA" id="ARBA00023128"/>
    </source>
</evidence>
<evidence type="ECO:0000256" key="8">
    <source>
        <dbReference type="SAM" id="MobiDB-lite"/>
    </source>
</evidence>